<dbReference type="RefSeq" id="WP_265724967.1">
    <property type="nucleotide sequence ID" value="NZ_JAOSLC020000003.1"/>
</dbReference>
<dbReference type="SMART" id="SM00089">
    <property type="entry name" value="PKD"/>
    <property type="match status" value="1"/>
</dbReference>
<dbReference type="SUPFAM" id="SSF49299">
    <property type="entry name" value="PKD domain"/>
    <property type="match status" value="1"/>
</dbReference>
<reference evidence="3" key="1">
    <citation type="submission" date="2023-02" db="EMBL/GenBank/DDBJ databases">
        <title>Polaribacter ponticola sp. nov., isolated from seawater.</title>
        <authorList>
            <person name="Baek J.H."/>
            <person name="Kim J.M."/>
            <person name="Choi D.G."/>
            <person name="Jeon C.O."/>
        </authorList>
    </citation>
    <scope>NUCLEOTIDE SEQUENCE</scope>
    <source>
        <strain evidence="3">MSW5</strain>
    </source>
</reference>
<keyword evidence="4" id="KW-1185">Reference proteome</keyword>
<proteinExistence type="predicted"/>
<dbReference type="Pfam" id="PF18911">
    <property type="entry name" value="PKD_4"/>
    <property type="match status" value="1"/>
</dbReference>
<feature type="region of interest" description="Disordered" evidence="1">
    <location>
        <begin position="1"/>
        <end position="30"/>
    </location>
</feature>
<evidence type="ECO:0000256" key="1">
    <source>
        <dbReference type="SAM" id="MobiDB-lite"/>
    </source>
</evidence>
<comment type="caution">
    <text evidence="3">The sequence shown here is derived from an EMBL/GenBank/DDBJ whole genome shotgun (WGS) entry which is preliminary data.</text>
</comment>
<dbReference type="InterPro" id="IPR000601">
    <property type="entry name" value="PKD_dom"/>
</dbReference>
<dbReference type="Gene3D" id="2.60.40.10">
    <property type="entry name" value="Immunoglobulins"/>
    <property type="match status" value="1"/>
</dbReference>
<dbReference type="InterPro" id="IPR013783">
    <property type="entry name" value="Ig-like_fold"/>
</dbReference>
<dbReference type="InterPro" id="IPR035986">
    <property type="entry name" value="PKD_dom_sf"/>
</dbReference>
<feature type="domain" description="PKD" evidence="2">
    <location>
        <begin position="24"/>
        <end position="109"/>
    </location>
</feature>
<evidence type="ECO:0000313" key="4">
    <source>
        <dbReference type="Proteomes" id="UP001151478"/>
    </source>
</evidence>
<organism evidence="3 4">
    <name type="scientific">Polaribacter ponticola</name>
    <dbReference type="NCBI Taxonomy" id="2978475"/>
    <lineage>
        <taxon>Bacteria</taxon>
        <taxon>Pseudomonadati</taxon>
        <taxon>Bacteroidota</taxon>
        <taxon>Flavobacteriia</taxon>
        <taxon>Flavobacteriales</taxon>
        <taxon>Flavobacteriaceae</taxon>
    </lineage>
</organism>
<dbReference type="PROSITE" id="PS50093">
    <property type="entry name" value="PKD"/>
    <property type="match status" value="1"/>
</dbReference>
<name>A0ABT5S8A7_9FLAO</name>
<evidence type="ECO:0000259" key="2">
    <source>
        <dbReference type="PROSITE" id="PS50093"/>
    </source>
</evidence>
<dbReference type="InterPro" id="IPR022409">
    <property type="entry name" value="PKD/Chitinase_dom"/>
</dbReference>
<accession>A0ABT5S8A7</accession>
<dbReference type="CDD" id="cd00146">
    <property type="entry name" value="PKD"/>
    <property type="match status" value="1"/>
</dbReference>
<dbReference type="EMBL" id="JAOSLC020000003">
    <property type="protein sequence ID" value="MDD7914345.1"/>
    <property type="molecule type" value="Genomic_DNA"/>
</dbReference>
<evidence type="ECO:0000313" key="3">
    <source>
        <dbReference type="EMBL" id="MDD7914345.1"/>
    </source>
</evidence>
<protein>
    <submittedName>
        <fullName evidence="3">PKD domain-containing protein</fullName>
    </submittedName>
</protein>
<sequence length="316" mass="33692">MVAFSSCEDNVLPETGSLPDVTPPQANFSATQGAGAGDIWKTYSFSNQSSSAISYSWDFGDGNSSTDFEPIHTYSGEGTWTVSLTAKDGLDVESTFTQMITVEEPPAPAVADPVLINTDFTKQAKSSGSNCACSGWINKSIGSQGESTSGNGGSDNVVKFDNDEPDATYQEFEVTPNADYKITIVVGFDESAGGSFPSNLELRILAGSGYDSGYTPTYYPDAISMPQDGYGYSSVAQVETAANNLYIKELSHPGDKNYNSYTYTFNVGNNTSVALYMRGVGGDDTSNDSKVQNFNTIFNNGDEEIQVDSLTIEAVN</sequence>
<dbReference type="Proteomes" id="UP001151478">
    <property type="component" value="Unassembled WGS sequence"/>
</dbReference>
<gene>
    <name evidence="3" type="ORF">N5A56_007895</name>
</gene>